<keyword evidence="2" id="KW-1185">Reference proteome</keyword>
<evidence type="ECO:0000313" key="1">
    <source>
        <dbReference type="EMBL" id="KAJ1357422.1"/>
    </source>
</evidence>
<sequence>MARPLPFNCVNMRLVLTYIFLVVVLVVVAVSEGQMNRIAPPFGDQRNIDRINHNGFFIAPTESTTKKLESVQLEKTQTKSWGSGDFGAAIDRIG</sequence>
<organism evidence="1 2">
    <name type="scientific">Parelaphostrongylus tenuis</name>
    <name type="common">Meningeal worm</name>
    <dbReference type="NCBI Taxonomy" id="148309"/>
    <lineage>
        <taxon>Eukaryota</taxon>
        <taxon>Metazoa</taxon>
        <taxon>Ecdysozoa</taxon>
        <taxon>Nematoda</taxon>
        <taxon>Chromadorea</taxon>
        <taxon>Rhabditida</taxon>
        <taxon>Rhabditina</taxon>
        <taxon>Rhabditomorpha</taxon>
        <taxon>Strongyloidea</taxon>
        <taxon>Metastrongylidae</taxon>
        <taxon>Parelaphostrongylus</taxon>
    </lineage>
</organism>
<comment type="caution">
    <text evidence="1">The sequence shown here is derived from an EMBL/GenBank/DDBJ whole genome shotgun (WGS) entry which is preliminary data.</text>
</comment>
<accession>A0AAD5MF50</accession>
<proteinExistence type="predicted"/>
<gene>
    <name evidence="1" type="ORF">KIN20_015566</name>
</gene>
<dbReference type="AlphaFoldDB" id="A0AAD5MF50"/>
<dbReference type="EMBL" id="JAHQIW010003128">
    <property type="protein sequence ID" value="KAJ1357422.1"/>
    <property type="molecule type" value="Genomic_DNA"/>
</dbReference>
<evidence type="ECO:0000313" key="2">
    <source>
        <dbReference type="Proteomes" id="UP001196413"/>
    </source>
</evidence>
<protein>
    <submittedName>
        <fullName evidence="1">Uncharacterized protein</fullName>
    </submittedName>
</protein>
<name>A0AAD5MF50_PARTN</name>
<reference evidence="1" key="1">
    <citation type="submission" date="2021-06" db="EMBL/GenBank/DDBJ databases">
        <title>Parelaphostrongylus tenuis whole genome reference sequence.</title>
        <authorList>
            <person name="Garwood T.J."/>
            <person name="Larsen P.A."/>
            <person name="Fountain-Jones N.M."/>
            <person name="Garbe J.R."/>
            <person name="Macchietto M.G."/>
            <person name="Kania S.A."/>
            <person name="Gerhold R.W."/>
            <person name="Richards J.E."/>
            <person name="Wolf T.M."/>
        </authorList>
    </citation>
    <scope>NUCLEOTIDE SEQUENCE</scope>
    <source>
        <strain evidence="1">MNPRO001-30</strain>
        <tissue evidence="1">Meninges</tissue>
    </source>
</reference>
<dbReference type="Proteomes" id="UP001196413">
    <property type="component" value="Unassembled WGS sequence"/>
</dbReference>